<comment type="caution">
    <text evidence="2">The sequence shown here is derived from an EMBL/GenBank/DDBJ whole genome shotgun (WGS) entry which is preliminary data.</text>
</comment>
<keyword evidence="3" id="KW-1185">Reference proteome</keyword>
<accession>A0ABW2KIL9</accession>
<protein>
    <submittedName>
        <fullName evidence="2">Uncharacterized protein</fullName>
    </submittedName>
</protein>
<sequence length="160" mass="17154">MRDDGLVGRWSSASLELGAMEAGTIGFRPDGTGWYELANVHSSSVDRFGWSTPGPGRLRLRVLRSLELDWSGAPAPAPRTRPDPAGPHGPLGPRPQLSSDERLDSAWESSYRVGTGLDVAGAAVTVLVFDRPFGFDARFALVSRDVTPGDDPTERLAPRG</sequence>
<gene>
    <name evidence="2" type="ORF">ACFQRF_15945</name>
</gene>
<reference evidence="3" key="1">
    <citation type="journal article" date="2019" name="Int. J. Syst. Evol. Microbiol.">
        <title>The Global Catalogue of Microorganisms (GCM) 10K type strain sequencing project: providing services to taxonomists for standard genome sequencing and annotation.</title>
        <authorList>
            <consortium name="The Broad Institute Genomics Platform"/>
            <consortium name="The Broad Institute Genome Sequencing Center for Infectious Disease"/>
            <person name="Wu L."/>
            <person name="Ma J."/>
        </authorList>
    </citation>
    <scope>NUCLEOTIDE SEQUENCE [LARGE SCALE GENOMIC DNA]</scope>
    <source>
        <strain evidence="3">CGMCC 4.7382</strain>
    </source>
</reference>
<evidence type="ECO:0000313" key="2">
    <source>
        <dbReference type="EMBL" id="MFC7329228.1"/>
    </source>
</evidence>
<dbReference type="EMBL" id="JBHTBH010000007">
    <property type="protein sequence ID" value="MFC7329228.1"/>
    <property type="molecule type" value="Genomic_DNA"/>
</dbReference>
<evidence type="ECO:0000313" key="3">
    <source>
        <dbReference type="Proteomes" id="UP001596540"/>
    </source>
</evidence>
<name>A0ABW2KIL9_9ACTN</name>
<dbReference type="Proteomes" id="UP001596540">
    <property type="component" value="Unassembled WGS sequence"/>
</dbReference>
<feature type="compositionally biased region" description="Pro residues" evidence="1">
    <location>
        <begin position="75"/>
        <end position="93"/>
    </location>
</feature>
<feature type="region of interest" description="Disordered" evidence="1">
    <location>
        <begin position="71"/>
        <end position="103"/>
    </location>
</feature>
<organism evidence="2 3">
    <name type="scientific">Marinactinospora rubrisoli</name>
    <dbReference type="NCBI Taxonomy" id="2715399"/>
    <lineage>
        <taxon>Bacteria</taxon>
        <taxon>Bacillati</taxon>
        <taxon>Actinomycetota</taxon>
        <taxon>Actinomycetes</taxon>
        <taxon>Streptosporangiales</taxon>
        <taxon>Nocardiopsidaceae</taxon>
        <taxon>Marinactinospora</taxon>
    </lineage>
</organism>
<dbReference type="RefSeq" id="WP_379871886.1">
    <property type="nucleotide sequence ID" value="NZ_JBHTBH010000007.1"/>
</dbReference>
<proteinExistence type="predicted"/>
<evidence type="ECO:0000256" key="1">
    <source>
        <dbReference type="SAM" id="MobiDB-lite"/>
    </source>
</evidence>